<sequence>MSGALEGIYPPGIVHPGPPASNPTTPYWHSSPHAFANHQSSWPAEPVDIVVIGSGISGMTLCRTLISKRPDLKITVVEARSLCSGATGRNGGHIKTMTFAMWSERKHQFGIEEAIKISEFEHSHLDVMAAAIEEDQADCDLVRTEGVEAYYDQKVFEKGVAALEDMRAHAPHLAALHKVHRDTDYLQRVMKLSDRCVGAITVPAGSVWPYKWISKVWGDLIDGRKLNVQTNTTVQAVDDQDGAEFAIVKTTRGQIKARKVVHATNAWLGHLLPELTPFLSPVRANVVHYTPDENGSSRLGTVPEFSIWYRYGDKDYSYLISRPDGGVVVGRAGQGRQATSNDTTTDLPDQAHLRGFFHEAAAGPKPGAADNIDYSWSGIVSFTQDGVPFIGELPFPERSHQFVLGAYHATGMVKAFRSSQAAAMMLLGEAVPEYLPRSMLVTEDRIRELRRSLDTGKYPVFRPISRL</sequence>
<dbReference type="RefSeq" id="XP_056482892.1">
    <property type="nucleotide sequence ID" value="XM_056636862.1"/>
</dbReference>
<proteinExistence type="predicted"/>
<keyword evidence="3" id="KW-1185">Reference proteome</keyword>
<evidence type="ECO:0000259" key="1">
    <source>
        <dbReference type="Pfam" id="PF01266"/>
    </source>
</evidence>
<dbReference type="AlphaFoldDB" id="A0A9W9VH18"/>
<dbReference type="InterPro" id="IPR036188">
    <property type="entry name" value="FAD/NAD-bd_sf"/>
</dbReference>
<evidence type="ECO:0000313" key="3">
    <source>
        <dbReference type="Proteomes" id="UP001147747"/>
    </source>
</evidence>
<dbReference type="PANTHER" id="PTHR13847:SF260">
    <property type="entry name" value="FAD DEPENDENT OXIDOREDUCTASE DOMAIN-CONTAINING PROTEIN"/>
    <property type="match status" value="1"/>
</dbReference>
<dbReference type="OrthoDB" id="429143at2759"/>
<reference evidence="2" key="1">
    <citation type="submission" date="2022-12" db="EMBL/GenBank/DDBJ databases">
        <authorList>
            <person name="Petersen C."/>
        </authorList>
    </citation>
    <scope>NUCLEOTIDE SEQUENCE</scope>
    <source>
        <strain evidence="2">IBT 29677</strain>
    </source>
</reference>
<protein>
    <submittedName>
        <fullName evidence="2">FAD dependent oxidoreductase superfamily protein</fullName>
    </submittedName>
</protein>
<dbReference type="GeneID" id="81375842"/>
<dbReference type="EMBL" id="JAPZBU010000011">
    <property type="protein sequence ID" value="KAJ5379106.1"/>
    <property type="molecule type" value="Genomic_DNA"/>
</dbReference>
<dbReference type="Proteomes" id="UP001147747">
    <property type="component" value="Unassembled WGS sequence"/>
</dbReference>
<dbReference type="GO" id="GO:0005737">
    <property type="term" value="C:cytoplasm"/>
    <property type="evidence" value="ECO:0007669"/>
    <property type="project" value="TreeGrafter"/>
</dbReference>
<accession>A0A9W9VH18</accession>
<comment type="caution">
    <text evidence="2">The sequence shown here is derived from an EMBL/GenBank/DDBJ whole genome shotgun (WGS) entry which is preliminary data.</text>
</comment>
<dbReference type="Gene3D" id="3.50.50.60">
    <property type="entry name" value="FAD/NAD(P)-binding domain"/>
    <property type="match status" value="1"/>
</dbReference>
<dbReference type="Gene3D" id="3.30.9.10">
    <property type="entry name" value="D-Amino Acid Oxidase, subunit A, domain 2"/>
    <property type="match status" value="1"/>
</dbReference>
<organism evidence="2 3">
    <name type="scientific">Penicillium cosmopolitanum</name>
    <dbReference type="NCBI Taxonomy" id="1131564"/>
    <lineage>
        <taxon>Eukaryota</taxon>
        <taxon>Fungi</taxon>
        <taxon>Dikarya</taxon>
        <taxon>Ascomycota</taxon>
        <taxon>Pezizomycotina</taxon>
        <taxon>Eurotiomycetes</taxon>
        <taxon>Eurotiomycetidae</taxon>
        <taxon>Eurotiales</taxon>
        <taxon>Aspergillaceae</taxon>
        <taxon>Penicillium</taxon>
    </lineage>
</organism>
<dbReference type="Pfam" id="PF01266">
    <property type="entry name" value="DAO"/>
    <property type="match status" value="1"/>
</dbReference>
<gene>
    <name evidence="2" type="ORF">N7509_012225</name>
</gene>
<evidence type="ECO:0000313" key="2">
    <source>
        <dbReference type="EMBL" id="KAJ5379106.1"/>
    </source>
</evidence>
<feature type="domain" description="FAD dependent oxidoreductase" evidence="1">
    <location>
        <begin position="48"/>
        <end position="412"/>
    </location>
</feature>
<dbReference type="InterPro" id="IPR006076">
    <property type="entry name" value="FAD-dep_OxRdtase"/>
</dbReference>
<dbReference type="SUPFAM" id="SSF51905">
    <property type="entry name" value="FAD/NAD(P)-binding domain"/>
    <property type="match status" value="1"/>
</dbReference>
<dbReference type="PANTHER" id="PTHR13847">
    <property type="entry name" value="SARCOSINE DEHYDROGENASE-RELATED"/>
    <property type="match status" value="1"/>
</dbReference>
<reference evidence="2" key="2">
    <citation type="journal article" date="2023" name="IMA Fungus">
        <title>Comparative genomic study of the Penicillium genus elucidates a diverse pangenome and 15 lateral gene transfer events.</title>
        <authorList>
            <person name="Petersen C."/>
            <person name="Sorensen T."/>
            <person name="Nielsen M.R."/>
            <person name="Sondergaard T.E."/>
            <person name="Sorensen J.L."/>
            <person name="Fitzpatrick D.A."/>
            <person name="Frisvad J.C."/>
            <person name="Nielsen K.L."/>
        </authorList>
    </citation>
    <scope>NUCLEOTIDE SEQUENCE</scope>
    <source>
        <strain evidence="2">IBT 29677</strain>
    </source>
</reference>
<name>A0A9W9VH18_9EURO</name>